<keyword evidence="12 19" id="KW-1133">Transmembrane helix</keyword>
<sequence>MPAPPPPAALLAEAVTCLRFYTRLPVPALACEASHTPDPFARCLRWAPLAGLVVGAFGAAALAGAAALGLPSAVAATAAVSSTVLVTGGLHEDGLGDCADGFGGGATRCRKLEIMRDSRLGSYGVLAIGLSLALRIGALAALADRGGPVLAGAALAAAAAASRGLGLMPMARLPPARADGLGHGAGRLPGAAFPIACAGALALGFALPILAGAPPSRAALALGLAASAAWGTTLVAERQIGGVTGDVAGACQQVCDIALLVGLLIVPRAG</sequence>
<name>A0A4Q2U703_9HYPH</name>
<evidence type="ECO:0000256" key="4">
    <source>
        <dbReference type="ARBA" id="ARBA00010561"/>
    </source>
</evidence>
<dbReference type="GO" id="GO:0008818">
    <property type="term" value="F:cobalamin 5'-phosphate synthase activity"/>
    <property type="evidence" value="ECO:0007669"/>
    <property type="project" value="UniProtKB-UniRule"/>
</dbReference>
<dbReference type="PANTHER" id="PTHR34148:SF1">
    <property type="entry name" value="ADENOSYLCOBINAMIDE-GDP RIBAZOLETRANSFERASE"/>
    <property type="match status" value="1"/>
</dbReference>
<reference evidence="20 21" key="2">
    <citation type="submission" date="2019-02" db="EMBL/GenBank/DDBJ databases">
        <title>'Lichenibacterium ramalinii' gen. nov. sp. nov., 'Lichenibacterium minor' gen. nov. sp. nov.</title>
        <authorList>
            <person name="Pankratov T."/>
        </authorList>
    </citation>
    <scope>NUCLEOTIDE SEQUENCE [LARGE SCALE GENOMIC DNA]</scope>
    <source>
        <strain evidence="20 21">RmlP026</strain>
    </source>
</reference>
<dbReference type="HAMAP" id="MF_00719">
    <property type="entry name" value="CobS"/>
    <property type="match status" value="1"/>
</dbReference>
<gene>
    <name evidence="19 20" type="primary">cobS</name>
    <name evidence="20" type="ORF">D3273_12380</name>
</gene>
<dbReference type="Pfam" id="PF02654">
    <property type="entry name" value="CobS"/>
    <property type="match status" value="1"/>
</dbReference>
<keyword evidence="9 19" id="KW-0808">Transferase</keyword>
<dbReference type="Proteomes" id="UP000290759">
    <property type="component" value="Unassembled WGS sequence"/>
</dbReference>
<dbReference type="GO" id="GO:0009236">
    <property type="term" value="P:cobalamin biosynthetic process"/>
    <property type="evidence" value="ECO:0007669"/>
    <property type="project" value="UniProtKB-UniRule"/>
</dbReference>
<comment type="catalytic activity">
    <reaction evidence="18 19">
        <text>alpha-ribazole 5'-phosphate + adenosylcob(III)inamide-GDP = adenosylcob(III)alamin 5'-phosphate + GMP + H(+)</text>
        <dbReference type="Rhea" id="RHEA:23560"/>
        <dbReference type="ChEBI" id="CHEBI:15378"/>
        <dbReference type="ChEBI" id="CHEBI:57918"/>
        <dbReference type="ChEBI" id="CHEBI:58115"/>
        <dbReference type="ChEBI" id="CHEBI:60487"/>
        <dbReference type="ChEBI" id="CHEBI:60493"/>
        <dbReference type="EC" id="2.7.8.26"/>
    </reaction>
</comment>
<dbReference type="InterPro" id="IPR003805">
    <property type="entry name" value="CobS"/>
</dbReference>
<feature type="transmembrane region" description="Helical" evidence="19">
    <location>
        <begin position="120"/>
        <end position="143"/>
    </location>
</feature>
<evidence type="ECO:0000256" key="12">
    <source>
        <dbReference type="ARBA" id="ARBA00022989"/>
    </source>
</evidence>
<evidence type="ECO:0000313" key="20">
    <source>
        <dbReference type="EMBL" id="RYC31668.1"/>
    </source>
</evidence>
<comment type="catalytic activity">
    <reaction evidence="17 19">
        <text>alpha-ribazole + adenosylcob(III)inamide-GDP = adenosylcob(III)alamin + GMP + H(+)</text>
        <dbReference type="Rhea" id="RHEA:16049"/>
        <dbReference type="ChEBI" id="CHEBI:10329"/>
        <dbReference type="ChEBI" id="CHEBI:15378"/>
        <dbReference type="ChEBI" id="CHEBI:18408"/>
        <dbReference type="ChEBI" id="CHEBI:58115"/>
        <dbReference type="ChEBI" id="CHEBI:60487"/>
        <dbReference type="EC" id="2.7.8.26"/>
    </reaction>
</comment>
<evidence type="ECO:0000256" key="8">
    <source>
        <dbReference type="ARBA" id="ARBA00022573"/>
    </source>
</evidence>
<comment type="function">
    <text evidence="14 19">Joins adenosylcobinamide-GDP and alpha-ribazole to generate adenosylcobalamin (Ado-cobalamin). Also synthesizes adenosylcobalamin 5'-phosphate from adenosylcobinamide-GDP and alpha-ribazole 5'-phosphate.</text>
</comment>
<evidence type="ECO:0000256" key="18">
    <source>
        <dbReference type="ARBA" id="ARBA00049504"/>
    </source>
</evidence>
<comment type="pathway">
    <text evidence="3 19">Cofactor biosynthesis; adenosylcobalamin biosynthesis; adenosylcobalamin from cob(II)yrinate a,c-diamide: step 7/7.</text>
</comment>
<comment type="subcellular location">
    <subcellularLocation>
        <location evidence="2 19">Cell membrane</location>
        <topology evidence="2 19">Multi-pass membrane protein</topology>
    </subcellularLocation>
</comment>
<evidence type="ECO:0000256" key="10">
    <source>
        <dbReference type="ARBA" id="ARBA00022692"/>
    </source>
</evidence>
<dbReference type="OrthoDB" id="9794626at2"/>
<evidence type="ECO:0000256" key="7">
    <source>
        <dbReference type="ARBA" id="ARBA00022475"/>
    </source>
</evidence>
<proteinExistence type="inferred from homology"/>
<dbReference type="PANTHER" id="PTHR34148">
    <property type="entry name" value="ADENOSYLCOBINAMIDE-GDP RIBAZOLETRANSFERASE"/>
    <property type="match status" value="1"/>
</dbReference>
<evidence type="ECO:0000256" key="11">
    <source>
        <dbReference type="ARBA" id="ARBA00022842"/>
    </source>
</evidence>
<evidence type="ECO:0000256" key="17">
    <source>
        <dbReference type="ARBA" id="ARBA00048623"/>
    </source>
</evidence>
<accession>A0A4Q2U703</accession>
<evidence type="ECO:0000256" key="2">
    <source>
        <dbReference type="ARBA" id="ARBA00004651"/>
    </source>
</evidence>
<dbReference type="GO" id="GO:0051073">
    <property type="term" value="F:adenosylcobinamide-GDP ribazoletransferase activity"/>
    <property type="evidence" value="ECO:0007669"/>
    <property type="project" value="UniProtKB-UniRule"/>
</dbReference>
<evidence type="ECO:0000256" key="19">
    <source>
        <dbReference type="HAMAP-Rule" id="MF_00719"/>
    </source>
</evidence>
<keyword evidence="8 19" id="KW-0169">Cobalamin biosynthesis</keyword>
<dbReference type="GO" id="GO:0005886">
    <property type="term" value="C:plasma membrane"/>
    <property type="evidence" value="ECO:0007669"/>
    <property type="project" value="UniProtKB-SubCell"/>
</dbReference>
<evidence type="ECO:0000313" key="21">
    <source>
        <dbReference type="Proteomes" id="UP000290759"/>
    </source>
</evidence>
<reference evidence="20 21" key="1">
    <citation type="submission" date="2018-12" db="EMBL/GenBank/DDBJ databases">
        <authorList>
            <person name="Grouzdev D.S."/>
            <person name="Krutkina M.S."/>
        </authorList>
    </citation>
    <scope>NUCLEOTIDE SEQUENCE [LARGE SCALE GENOMIC DNA]</scope>
    <source>
        <strain evidence="20 21">RmlP026</strain>
    </source>
</reference>
<feature type="transmembrane region" description="Helical" evidence="19">
    <location>
        <begin position="191"/>
        <end position="211"/>
    </location>
</feature>
<comment type="cofactor">
    <cofactor evidence="1 19">
        <name>Mg(2+)</name>
        <dbReference type="ChEBI" id="CHEBI:18420"/>
    </cofactor>
</comment>
<evidence type="ECO:0000256" key="15">
    <source>
        <dbReference type="ARBA" id="ARBA00032605"/>
    </source>
</evidence>
<evidence type="ECO:0000256" key="1">
    <source>
        <dbReference type="ARBA" id="ARBA00001946"/>
    </source>
</evidence>
<keyword evidence="10 19" id="KW-0812">Transmembrane</keyword>
<dbReference type="NCBIfam" id="TIGR00317">
    <property type="entry name" value="cobS"/>
    <property type="match status" value="1"/>
</dbReference>
<dbReference type="UniPathway" id="UPA00148">
    <property type="reaction ID" value="UER00238"/>
</dbReference>
<comment type="caution">
    <text evidence="20">The sequence shown here is derived from an EMBL/GenBank/DDBJ whole genome shotgun (WGS) entry which is preliminary data.</text>
</comment>
<evidence type="ECO:0000256" key="6">
    <source>
        <dbReference type="ARBA" id="ARBA00015850"/>
    </source>
</evidence>
<evidence type="ECO:0000256" key="13">
    <source>
        <dbReference type="ARBA" id="ARBA00023136"/>
    </source>
</evidence>
<protein>
    <recommendedName>
        <fullName evidence="6 19">Adenosylcobinamide-GDP ribazoletransferase</fullName>
        <ecNumber evidence="5 19">2.7.8.26</ecNumber>
    </recommendedName>
    <alternativeName>
        <fullName evidence="16 19">Cobalamin synthase</fullName>
    </alternativeName>
    <alternativeName>
        <fullName evidence="15 19">Cobalamin-5'-phosphate synthase</fullName>
    </alternativeName>
</protein>
<comment type="similarity">
    <text evidence="4 19">Belongs to the CobS family.</text>
</comment>
<evidence type="ECO:0000256" key="9">
    <source>
        <dbReference type="ARBA" id="ARBA00022679"/>
    </source>
</evidence>
<evidence type="ECO:0000256" key="3">
    <source>
        <dbReference type="ARBA" id="ARBA00004663"/>
    </source>
</evidence>
<dbReference type="EC" id="2.7.8.26" evidence="5 19"/>
<dbReference type="AlphaFoldDB" id="A0A4Q2U703"/>
<feature type="transmembrane region" description="Helical" evidence="19">
    <location>
        <begin position="46"/>
        <end position="70"/>
    </location>
</feature>
<dbReference type="EMBL" id="QYBB01000012">
    <property type="protein sequence ID" value="RYC31668.1"/>
    <property type="molecule type" value="Genomic_DNA"/>
</dbReference>
<comment type="caution">
    <text evidence="19">Lacks conserved residue(s) required for the propagation of feature annotation.</text>
</comment>
<keyword evidence="11 19" id="KW-0460">Magnesium</keyword>
<dbReference type="RefSeq" id="WP_129226955.1">
    <property type="nucleotide sequence ID" value="NZ_QYBB01000012.1"/>
</dbReference>
<evidence type="ECO:0000256" key="14">
    <source>
        <dbReference type="ARBA" id="ARBA00025228"/>
    </source>
</evidence>
<keyword evidence="13 19" id="KW-0472">Membrane</keyword>
<keyword evidence="21" id="KW-1185">Reference proteome</keyword>
<organism evidence="20 21">
    <name type="scientific">Lichenibacterium minor</name>
    <dbReference type="NCBI Taxonomy" id="2316528"/>
    <lineage>
        <taxon>Bacteria</taxon>
        <taxon>Pseudomonadati</taxon>
        <taxon>Pseudomonadota</taxon>
        <taxon>Alphaproteobacteria</taxon>
        <taxon>Hyphomicrobiales</taxon>
        <taxon>Lichenihabitantaceae</taxon>
        <taxon>Lichenibacterium</taxon>
    </lineage>
</organism>
<evidence type="ECO:0000256" key="16">
    <source>
        <dbReference type="ARBA" id="ARBA00032853"/>
    </source>
</evidence>
<keyword evidence="7 19" id="KW-1003">Cell membrane</keyword>
<evidence type="ECO:0000256" key="5">
    <source>
        <dbReference type="ARBA" id="ARBA00013200"/>
    </source>
</evidence>